<proteinExistence type="predicted"/>
<reference evidence="1" key="1">
    <citation type="journal article" date="2015" name="Nature">
        <title>Complex archaea that bridge the gap between prokaryotes and eukaryotes.</title>
        <authorList>
            <person name="Spang A."/>
            <person name="Saw J.H."/>
            <person name="Jorgensen S.L."/>
            <person name="Zaremba-Niedzwiedzka K."/>
            <person name="Martijn J."/>
            <person name="Lind A.E."/>
            <person name="van Eijk R."/>
            <person name="Schleper C."/>
            <person name="Guy L."/>
            <person name="Ettema T.J."/>
        </authorList>
    </citation>
    <scope>NUCLEOTIDE SEQUENCE</scope>
</reference>
<organism evidence="1">
    <name type="scientific">marine sediment metagenome</name>
    <dbReference type="NCBI Taxonomy" id="412755"/>
    <lineage>
        <taxon>unclassified sequences</taxon>
        <taxon>metagenomes</taxon>
        <taxon>ecological metagenomes</taxon>
    </lineage>
</organism>
<dbReference type="AlphaFoldDB" id="A0A0F9ENV6"/>
<accession>A0A0F9ENV6</accession>
<comment type="caution">
    <text evidence="1">The sequence shown here is derived from an EMBL/GenBank/DDBJ whole genome shotgun (WGS) entry which is preliminary data.</text>
</comment>
<gene>
    <name evidence="1" type="ORF">LCGC14_2404130</name>
</gene>
<protein>
    <submittedName>
        <fullName evidence="1">Uncharacterized protein</fullName>
    </submittedName>
</protein>
<feature type="non-terminal residue" evidence="1">
    <location>
        <position position="1"/>
    </location>
</feature>
<sequence length="65" mass="7466">EIDLYALGEVHNVKRASSIEFDEASQEWVVIQASTDNIIHRNKSRTQAIAWEIEELGVSGQYYKE</sequence>
<name>A0A0F9ENV6_9ZZZZ</name>
<dbReference type="EMBL" id="LAZR01036170">
    <property type="protein sequence ID" value="KKL25558.1"/>
    <property type="molecule type" value="Genomic_DNA"/>
</dbReference>
<evidence type="ECO:0000313" key="1">
    <source>
        <dbReference type="EMBL" id="KKL25558.1"/>
    </source>
</evidence>